<accession>A0A8H4N4V0</accession>
<organism evidence="3 4">
    <name type="scientific">Botryosphaeria dothidea</name>
    <dbReference type="NCBI Taxonomy" id="55169"/>
    <lineage>
        <taxon>Eukaryota</taxon>
        <taxon>Fungi</taxon>
        <taxon>Dikarya</taxon>
        <taxon>Ascomycota</taxon>
        <taxon>Pezizomycotina</taxon>
        <taxon>Dothideomycetes</taxon>
        <taxon>Dothideomycetes incertae sedis</taxon>
        <taxon>Botryosphaeriales</taxon>
        <taxon>Botryosphaeriaceae</taxon>
        <taxon>Botryosphaeria</taxon>
    </lineage>
</organism>
<dbReference type="InterPro" id="IPR021858">
    <property type="entry name" value="Fun_TF"/>
</dbReference>
<proteinExistence type="predicted"/>
<comment type="subcellular location">
    <subcellularLocation>
        <location evidence="1">Nucleus</location>
    </subcellularLocation>
</comment>
<dbReference type="PANTHER" id="PTHR37534:SF43">
    <property type="entry name" value="FINGER DOMAIN PROTEIN, PUTATIVE (AFU_ORTHOLOGUE AFUA_1G01850)-RELATED"/>
    <property type="match status" value="1"/>
</dbReference>
<name>A0A8H4N4V0_9PEZI</name>
<gene>
    <name evidence="3" type="ORF">GTA08_BOTSDO03158</name>
</gene>
<dbReference type="EMBL" id="WWBZ02000016">
    <property type="protein sequence ID" value="KAF4309100.1"/>
    <property type="molecule type" value="Genomic_DNA"/>
</dbReference>
<dbReference type="GO" id="GO:0000976">
    <property type="term" value="F:transcription cis-regulatory region binding"/>
    <property type="evidence" value="ECO:0007669"/>
    <property type="project" value="TreeGrafter"/>
</dbReference>
<keyword evidence="2" id="KW-0539">Nucleus</keyword>
<evidence type="ECO:0008006" key="5">
    <source>
        <dbReference type="Google" id="ProtNLM"/>
    </source>
</evidence>
<reference evidence="3" key="1">
    <citation type="submission" date="2020-04" db="EMBL/GenBank/DDBJ databases">
        <title>Genome Assembly and Annotation of Botryosphaeria dothidea sdau 11-99, a Latent Pathogen of Apple Fruit Ring Rot in China.</title>
        <authorList>
            <person name="Yu C."/>
            <person name="Diao Y."/>
            <person name="Lu Q."/>
            <person name="Zhao J."/>
            <person name="Cui S."/>
            <person name="Peng C."/>
            <person name="He B."/>
            <person name="Liu H."/>
        </authorList>
    </citation>
    <scope>NUCLEOTIDE SEQUENCE [LARGE SCALE GENOMIC DNA]</scope>
    <source>
        <strain evidence="3">Sdau11-99</strain>
    </source>
</reference>
<evidence type="ECO:0000313" key="3">
    <source>
        <dbReference type="EMBL" id="KAF4309100.1"/>
    </source>
</evidence>
<comment type="caution">
    <text evidence="3">The sequence shown here is derived from an EMBL/GenBank/DDBJ whole genome shotgun (WGS) entry which is preliminary data.</text>
</comment>
<keyword evidence="4" id="KW-1185">Reference proteome</keyword>
<dbReference type="Proteomes" id="UP000572817">
    <property type="component" value="Unassembled WGS sequence"/>
</dbReference>
<dbReference type="OrthoDB" id="187139at2759"/>
<dbReference type="GO" id="GO:0045944">
    <property type="term" value="P:positive regulation of transcription by RNA polymerase II"/>
    <property type="evidence" value="ECO:0007669"/>
    <property type="project" value="TreeGrafter"/>
</dbReference>
<dbReference type="AlphaFoldDB" id="A0A8H4N4V0"/>
<dbReference type="PANTHER" id="PTHR37534">
    <property type="entry name" value="TRANSCRIPTIONAL ACTIVATOR PROTEIN UGA3"/>
    <property type="match status" value="1"/>
</dbReference>
<dbReference type="GO" id="GO:0003700">
    <property type="term" value="F:DNA-binding transcription factor activity"/>
    <property type="evidence" value="ECO:0007669"/>
    <property type="project" value="TreeGrafter"/>
</dbReference>
<evidence type="ECO:0000313" key="4">
    <source>
        <dbReference type="Proteomes" id="UP000572817"/>
    </source>
</evidence>
<dbReference type="GO" id="GO:0005634">
    <property type="term" value="C:nucleus"/>
    <property type="evidence" value="ECO:0007669"/>
    <property type="project" value="UniProtKB-SubCell"/>
</dbReference>
<protein>
    <recommendedName>
        <fullName evidence="5">Fungal-specific transcription factor domain-containing protein</fullName>
    </recommendedName>
</protein>
<sequence length="418" mass="45949">MNLDFDTALAQIPAFDPILDIACIPRSPAWGSMGGSSFHGEKTALLEYYLHRTAESMSNGFHSTNPFITQLVPAAFTNDLILQLILTQSAAHRAAQSEERPGGQVSKSLYAKSTHRFQQCMNDYSTDPEADALPLALGTLVMCYTETARGDINGALFDHLLACPPLLIHTLSKMPGGGTGPLSDFLVEYYFYTAVVSMISIDAGLGSQTIICEQLEDRVRKLVTSRYSGNLCGCWLEVLLIIPKIFDLGKQLRRDGPSTDVIALYATLHREIIEWSPPVLPGSSAWLVGQLYRHAALLYLYTAIEAPKSGALDRQNILVQTTVKQALAVLSQLSLPDRMNTSMCWPLAVIGSCVFDDSQKAVIKARLETMSATIGLGNMKQTLRLLQRIWELPATEDGAGPWNISKAMQRHQIWISFA</sequence>
<evidence type="ECO:0000256" key="2">
    <source>
        <dbReference type="ARBA" id="ARBA00023242"/>
    </source>
</evidence>
<dbReference type="Pfam" id="PF11951">
    <property type="entry name" value="Fungal_trans_2"/>
    <property type="match status" value="1"/>
</dbReference>
<evidence type="ECO:0000256" key="1">
    <source>
        <dbReference type="ARBA" id="ARBA00004123"/>
    </source>
</evidence>